<proteinExistence type="predicted"/>
<dbReference type="InterPro" id="IPR055621">
    <property type="entry name" value="DUF7197"/>
</dbReference>
<protein>
    <submittedName>
        <fullName evidence="2">Uncharacterized protein</fullName>
    </submittedName>
</protein>
<reference evidence="2" key="1">
    <citation type="journal article" date="2020" name="Nature">
        <title>Giant virus diversity and host interactions through global metagenomics.</title>
        <authorList>
            <person name="Schulz F."/>
            <person name="Roux S."/>
            <person name="Paez-Espino D."/>
            <person name="Jungbluth S."/>
            <person name="Walsh D.A."/>
            <person name="Denef V.J."/>
            <person name="McMahon K.D."/>
            <person name="Konstantinidis K.T."/>
            <person name="Eloe-Fadrosh E.A."/>
            <person name="Kyrpides N.C."/>
            <person name="Woyke T."/>
        </authorList>
    </citation>
    <scope>NUCLEOTIDE SEQUENCE</scope>
    <source>
        <strain evidence="2">GVMAG-M-3300021963-12</strain>
    </source>
</reference>
<dbReference type="AlphaFoldDB" id="A0A6C0CT45"/>
<dbReference type="EMBL" id="MN739481">
    <property type="protein sequence ID" value="QHT07387.1"/>
    <property type="molecule type" value="Genomic_DNA"/>
</dbReference>
<name>A0A6C0CT45_9ZZZZ</name>
<evidence type="ECO:0000313" key="2">
    <source>
        <dbReference type="EMBL" id="QHT07387.1"/>
    </source>
</evidence>
<accession>A0A6C0CT45</accession>
<sequence>MEQIQSQEQWVLHRLEKFYANPQNLKKVEEILNGTSSLSLRIIDWFVTNYAKKFNVAFTTSKNTYVIVYLSYKSHLKAYSKKMFDPFCRCKRIKFKGLDTTVGQLNFFEWVLSDEIIHYLETNRDAVHADMEARLQELKDNTEKDTRRKRHELSNSATNSLSRHDVTVKVSFD</sequence>
<evidence type="ECO:0000256" key="1">
    <source>
        <dbReference type="SAM" id="MobiDB-lite"/>
    </source>
</evidence>
<feature type="region of interest" description="Disordered" evidence="1">
    <location>
        <begin position="140"/>
        <end position="161"/>
    </location>
</feature>
<organism evidence="2">
    <name type="scientific">viral metagenome</name>
    <dbReference type="NCBI Taxonomy" id="1070528"/>
    <lineage>
        <taxon>unclassified sequences</taxon>
        <taxon>metagenomes</taxon>
        <taxon>organismal metagenomes</taxon>
    </lineage>
</organism>
<dbReference type="Pfam" id="PF23827">
    <property type="entry name" value="DUF7197"/>
    <property type="match status" value="1"/>
</dbReference>